<dbReference type="PANTHER" id="PTHR33048">
    <property type="entry name" value="PTH11-LIKE INTEGRAL MEMBRANE PROTEIN (AFU_ORTHOLOGUE AFUA_5G11245)"/>
    <property type="match status" value="1"/>
</dbReference>
<keyword evidence="2 7" id="KW-0812">Transmembrane</keyword>
<feature type="domain" description="Rhodopsin" evidence="8">
    <location>
        <begin position="55"/>
        <end position="301"/>
    </location>
</feature>
<evidence type="ECO:0000313" key="10">
    <source>
        <dbReference type="Proteomes" id="UP000475325"/>
    </source>
</evidence>
<protein>
    <recommendedName>
        <fullName evidence="8">Rhodopsin domain-containing protein</fullName>
    </recommendedName>
</protein>
<feature type="transmembrane region" description="Helical" evidence="7">
    <location>
        <begin position="71"/>
        <end position="91"/>
    </location>
</feature>
<feature type="transmembrane region" description="Helical" evidence="7">
    <location>
        <begin position="200"/>
        <end position="222"/>
    </location>
</feature>
<keyword evidence="4 7" id="KW-0472">Membrane</keyword>
<evidence type="ECO:0000256" key="4">
    <source>
        <dbReference type="ARBA" id="ARBA00023136"/>
    </source>
</evidence>
<proteinExistence type="inferred from homology"/>
<dbReference type="EMBL" id="WIQW01000012">
    <property type="protein sequence ID" value="KAF3106406.1"/>
    <property type="molecule type" value="Genomic_DNA"/>
</dbReference>
<dbReference type="InterPro" id="IPR049326">
    <property type="entry name" value="Rhodopsin_dom_fungi"/>
</dbReference>
<accession>A0A7C8JAI6</accession>
<reference evidence="9 10" key="1">
    <citation type="submission" date="2019-06" db="EMBL/GenBank/DDBJ databases">
        <authorList>
            <person name="Palmer J.M."/>
        </authorList>
    </citation>
    <scope>NUCLEOTIDE SEQUENCE [LARGE SCALE GENOMIC DNA]</scope>
    <source>
        <strain evidence="9 10">TWF102</strain>
    </source>
</reference>
<evidence type="ECO:0000256" key="1">
    <source>
        <dbReference type="ARBA" id="ARBA00004141"/>
    </source>
</evidence>
<feature type="transmembrane region" description="Helical" evidence="7">
    <location>
        <begin position="275"/>
        <end position="297"/>
    </location>
</feature>
<feature type="transmembrane region" description="Helical" evidence="7">
    <location>
        <begin position="149"/>
        <end position="171"/>
    </location>
</feature>
<dbReference type="Pfam" id="PF20684">
    <property type="entry name" value="Fung_rhodopsin"/>
    <property type="match status" value="1"/>
</dbReference>
<evidence type="ECO:0000313" key="9">
    <source>
        <dbReference type="EMBL" id="KAF3106406.1"/>
    </source>
</evidence>
<comment type="caution">
    <text evidence="9">The sequence shown here is derived from an EMBL/GenBank/DDBJ whole genome shotgun (WGS) entry which is preliminary data.</text>
</comment>
<dbReference type="InterPro" id="IPR052337">
    <property type="entry name" value="SAT4-like"/>
</dbReference>
<gene>
    <name evidence="9" type="ORF">TWF102_001367</name>
</gene>
<dbReference type="Proteomes" id="UP000475325">
    <property type="component" value="Unassembled WGS sequence"/>
</dbReference>
<evidence type="ECO:0000256" key="5">
    <source>
        <dbReference type="ARBA" id="ARBA00038359"/>
    </source>
</evidence>
<name>A0A7C8JAI6_ORBOL</name>
<dbReference type="GO" id="GO:0016020">
    <property type="term" value="C:membrane"/>
    <property type="evidence" value="ECO:0007669"/>
    <property type="project" value="UniProtKB-SubCell"/>
</dbReference>
<feature type="region of interest" description="Disordered" evidence="6">
    <location>
        <begin position="320"/>
        <end position="342"/>
    </location>
</feature>
<organism evidence="9 10">
    <name type="scientific">Orbilia oligospora</name>
    <name type="common">Nematode-trapping fungus</name>
    <name type="synonym">Arthrobotrys oligospora</name>
    <dbReference type="NCBI Taxonomy" id="2813651"/>
    <lineage>
        <taxon>Eukaryota</taxon>
        <taxon>Fungi</taxon>
        <taxon>Dikarya</taxon>
        <taxon>Ascomycota</taxon>
        <taxon>Pezizomycotina</taxon>
        <taxon>Orbiliomycetes</taxon>
        <taxon>Orbiliales</taxon>
        <taxon>Orbiliaceae</taxon>
        <taxon>Orbilia</taxon>
    </lineage>
</organism>
<evidence type="ECO:0000256" key="6">
    <source>
        <dbReference type="SAM" id="MobiDB-lite"/>
    </source>
</evidence>
<evidence type="ECO:0000259" key="8">
    <source>
        <dbReference type="Pfam" id="PF20684"/>
    </source>
</evidence>
<dbReference type="AlphaFoldDB" id="A0A7C8JAI6"/>
<evidence type="ECO:0000256" key="7">
    <source>
        <dbReference type="SAM" id="Phobius"/>
    </source>
</evidence>
<dbReference type="PANTHER" id="PTHR33048:SF47">
    <property type="entry name" value="INTEGRAL MEMBRANE PROTEIN-RELATED"/>
    <property type="match status" value="1"/>
</dbReference>
<keyword evidence="3 7" id="KW-1133">Transmembrane helix</keyword>
<feature type="transmembrane region" description="Helical" evidence="7">
    <location>
        <begin position="39"/>
        <end position="59"/>
    </location>
</feature>
<sequence>MYYTAYNPESNIPNAAGSNSSGSHSMSNSSYTTDLKTGAAVEVILPVLATFGIFLRFYIRIKNSISIKWDDYFILLSLPLTWALWAIWVYITVTIVPSTISTLPLDRLSKFLLWLWIHDLCNVLAVMLIKISIVLFYYRAFATTQKAKYWLSGIFLLSILQFIMRIVNIFVSCFPLKDTWENPWNCPSPENGGTDYLHKLTIVTEVFGLFTEFMLLIYPFPFVWKSHLEISKKLALCIVFFTGFVTCATQAVRIYVLEMYLYHPSDLGRDVTAPSLVLCALFETGLGTFVICVVAIWGPVREYFRGVLLGKVKNVGMTDSLPTQEKRRSGRNSRTIVPVSSTGGTMTTGTSTLVGGVDKRGELVGSPIVSERSGLMTPYPTEDLEEMEPWGRNITGMSRTS</sequence>
<evidence type="ECO:0000256" key="3">
    <source>
        <dbReference type="ARBA" id="ARBA00022989"/>
    </source>
</evidence>
<feature type="transmembrane region" description="Helical" evidence="7">
    <location>
        <begin position="111"/>
        <end position="137"/>
    </location>
</feature>
<comment type="similarity">
    <text evidence="5">Belongs to the SAT4 family.</text>
</comment>
<evidence type="ECO:0000256" key="2">
    <source>
        <dbReference type="ARBA" id="ARBA00022692"/>
    </source>
</evidence>
<feature type="transmembrane region" description="Helical" evidence="7">
    <location>
        <begin position="234"/>
        <end position="255"/>
    </location>
</feature>
<comment type="subcellular location">
    <subcellularLocation>
        <location evidence="1">Membrane</location>
        <topology evidence="1">Multi-pass membrane protein</topology>
    </subcellularLocation>
</comment>